<accession>A0ABY4BPA6</accession>
<dbReference type="SUPFAM" id="SSF54001">
    <property type="entry name" value="Cysteine proteinases"/>
    <property type="match status" value="1"/>
</dbReference>
<evidence type="ECO:0000259" key="6">
    <source>
        <dbReference type="Pfam" id="PF13734"/>
    </source>
</evidence>
<dbReference type="InterPro" id="IPR044934">
    <property type="entry name" value="Streptopain_sf"/>
</dbReference>
<evidence type="ECO:0000256" key="5">
    <source>
        <dbReference type="ARBA" id="ARBA00022807"/>
    </source>
</evidence>
<keyword evidence="4" id="KW-0378">Hydrolase</keyword>
<evidence type="ECO:0000256" key="4">
    <source>
        <dbReference type="ARBA" id="ARBA00022801"/>
    </source>
</evidence>
<dbReference type="Proteomes" id="UP000831460">
    <property type="component" value="Chromosome"/>
</dbReference>
<name>A0ABY4BPA6_9FLAO</name>
<dbReference type="Pfam" id="PF01640">
    <property type="entry name" value="Peptidase_C10"/>
    <property type="match status" value="1"/>
</dbReference>
<protein>
    <submittedName>
        <fullName evidence="7">C10 family peptidase</fullName>
    </submittedName>
</protein>
<dbReference type="EMBL" id="CP094532">
    <property type="protein sequence ID" value="UOE41032.1"/>
    <property type="molecule type" value="Genomic_DNA"/>
</dbReference>
<dbReference type="InterPro" id="IPR000200">
    <property type="entry name" value="Peptidase_C10"/>
</dbReference>
<evidence type="ECO:0000256" key="1">
    <source>
        <dbReference type="ARBA" id="ARBA00009693"/>
    </source>
</evidence>
<dbReference type="InterPro" id="IPR038765">
    <property type="entry name" value="Papain-like_cys_pep_sf"/>
</dbReference>
<evidence type="ECO:0000256" key="3">
    <source>
        <dbReference type="ARBA" id="ARBA00022729"/>
    </source>
</evidence>
<dbReference type="InterPro" id="IPR025896">
    <property type="entry name" value="Spi_Prtas-inh"/>
</dbReference>
<proteinExistence type="inferred from homology"/>
<evidence type="ECO:0000256" key="2">
    <source>
        <dbReference type="ARBA" id="ARBA00022670"/>
    </source>
</evidence>
<dbReference type="Pfam" id="PF13734">
    <property type="entry name" value="Inhibitor_I69"/>
    <property type="match status" value="1"/>
</dbReference>
<comment type="similarity">
    <text evidence="1">Belongs to the peptidase C10 family.</text>
</comment>
<organism evidence="7 8">
    <name type="scientific">Chryseobacterium suipulveris</name>
    <dbReference type="NCBI Taxonomy" id="2929800"/>
    <lineage>
        <taxon>Bacteria</taxon>
        <taxon>Pseudomonadati</taxon>
        <taxon>Bacteroidota</taxon>
        <taxon>Flavobacteriia</taxon>
        <taxon>Flavobacteriales</taxon>
        <taxon>Weeksellaceae</taxon>
        <taxon>Chryseobacterium group</taxon>
        <taxon>Chryseobacterium</taxon>
    </lineage>
</organism>
<sequence length="403" mass="45268">MKNLFIYFLFTLGFLLTNCRSEPFVRLIDNDHFVTKKEAEKIVESKLFYKVSSKTKLFNANFLSRNKRQNGDSLQIDNIVEIKDKKGINAFYAINLKDNGYILFAADKRSHPIMGIVESGKFELSEDLPQSFLGYLDTEIHELELAREDNVPQLVEIKGQWDAIVNREPPDGEGGNAYDCPSQYHSSVGPLLKTKWGQGDGYNWFCPDKGCYGDGTPHNGRAWTGCVATAVAQIMKYNEFPNNYNWSLMPNIGGSQETSQLMADVGGLVNMNYGCASSSAFDEKAAEALSFLGYSAVSYTNFNHTYIPSLINSNYPVYLSGGRYYGFLGLQYKGHAWVCDGYVQGYSCIFDDNGMATGGYGYFMLFMNWGWGGLHDGLFGVNNFSPGENTYNQDRKMIYYAKP</sequence>
<keyword evidence="5" id="KW-0788">Thiol protease</keyword>
<dbReference type="RefSeq" id="WP_243549318.1">
    <property type="nucleotide sequence ID" value="NZ_CP094532.1"/>
</dbReference>
<dbReference type="Gene3D" id="3.90.70.50">
    <property type="entry name" value="Peptidase C10, streptopain"/>
    <property type="match status" value="2"/>
</dbReference>
<evidence type="ECO:0000313" key="7">
    <source>
        <dbReference type="EMBL" id="UOE41032.1"/>
    </source>
</evidence>
<reference evidence="7 8" key="1">
    <citation type="submission" date="2022-03" db="EMBL/GenBank/DDBJ databases">
        <title>Chryseobacterium sp. isolated from particulate matters in swine house.</title>
        <authorList>
            <person name="Won M."/>
            <person name="Kim S.-J."/>
            <person name="Kwon S.-W."/>
        </authorList>
    </citation>
    <scope>NUCLEOTIDE SEQUENCE [LARGE SCALE GENOMIC DNA]</scope>
    <source>
        <strain evidence="7 8">SC2-2</strain>
    </source>
</reference>
<keyword evidence="3" id="KW-0732">Signal</keyword>
<keyword evidence="8" id="KW-1185">Reference proteome</keyword>
<keyword evidence="2" id="KW-0645">Protease</keyword>
<evidence type="ECO:0000313" key="8">
    <source>
        <dbReference type="Proteomes" id="UP000831460"/>
    </source>
</evidence>
<feature type="domain" description="Spi protease inhibitor" evidence="6">
    <location>
        <begin position="33"/>
        <end position="135"/>
    </location>
</feature>
<gene>
    <name evidence="7" type="ORF">MTP09_14190</name>
</gene>